<name>A0ABD3XAS8_SINWO</name>
<sequence length="170" mass="18854">MYNNMSNPNALIRAEMEVNPRLKNAIAAHHIIQLLSSVAIIICAAALTTFSGSFEILFWGLGPIYLFIILWIASKCSYQDLRLILVHFNTGLSLLWLGVFSSFCVISLRDYKGIVTVVLASIAGLLCLSSVIFANYGIWKSARKVVLSARLVQRDEYEVLGSHPPTLQSH</sequence>
<dbReference type="EMBL" id="JBJQND010000003">
    <property type="protein sequence ID" value="KAL3883369.1"/>
    <property type="molecule type" value="Genomic_DNA"/>
</dbReference>
<dbReference type="AlphaFoldDB" id="A0ABD3XAS8"/>
<evidence type="ECO:0000313" key="3">
    <source>
        <dbReference type="Proteomes" id="UP001634394"/>
    </source>
</evidence>
<gene>
    <name evidence="2" type="ORF">ACJMK2_029643</name>
</gene>
<dbReference type="Proteomes" id="UP001634394">
    <property type="component" value="Unassembled WGS sequence"/>
</dbReference>
<evidence type="ECO:0008006" key="4">
    <source>
        <dbReference type="Google" id="ProtNLM"/>
    </source>
</evidence>
<accession>A0ABD3XAS8</accession>
<proteinExistence type="predicted"/>
<keyword evidence="3" id="KW-1185">Reference proteome</keyword>
<keyword evidence="1" id="KW-0812">Transmembrane</keyword>
<feature type="transmembrane region" description="Helical" evidence="1">
    <location>
        <begin position="85"/>
        <end position="108"/>
    </location>
</feature>
<protein>
    <recommendedName>
        <fullName evidence="4">MARVEL domain-containing protein</fullName>
    </recommendedName>
</protein>
<organism evidence="2 3">
    <name type="scientific">Sinanodonta woodiana</name>
    <name type="common">Chinese pond mussel</name>
    <name type="synonym">Anodonta woodiana</name>
    <dbReference type="NCBI Taxonomy" id="1069815"/>
    <lineage>
        <taxon>Eukaryota</taxon>
        <taxon>Metazoa</taxon>
        <taxon>Spiralia</taxon>
        <taxon>Lophotrochozoa</taxon>
        <taxon>Mollusca</taxon>
        <taxon>Bivalvia</taxon>
        <taxon>Autobranchia</taxon>
        <taxon>Heteroconchia</taxon>
        <taxon>Palaeoheterodonta</taxon>
        <taxon>Unionida</taxon>
        <taxon>Unionoidea</taxon>
        <taxon>Unionidae</taxon>
        <taxon>Unioninae</taxon>
        <taxon>Sinanodonta</taxon>
    </lineage>
</organism>
<evidence type="ECO:0000256" key="1">
    <source>
        <dbReference type="SAM" id="Phobius"/>
    </source>
</evidence>
<keyword evidence="1" id="KW-1133">Transmembrane helix</keyword>
<feature type="transmembrane region" description="Helical" evidence="1">
    <location>
        <begin position="56"/>
        <end position="73"/>
    </location>
</feature>
<feature type="transmembrane region" description="Helical" evidence="1">
    <location>
        <begin position="31"/>
        <end position="50"/>
    </location>
</feature>
<evidence type="ECO:0000313" key="2">
    <source>
        <dbReference type="EMBL" id="KAL3883369.1"/>
    </source>
</evidence>
<keyword evidence="1" id="KW-0472">Membrane</keyword>
<feature type="transmembrane region" description="Helical" evidence="1">
    <location>
        <begin position="114"/>
        <end position="138"/>
    </location>
</feature>
<reference evidence="2 3" key="1">
    <citation type="submission" date="2024-11" db="EMBL/GenBank/DDBJ databases">
        <title>Chromosome-level genome assembly of the freshwater bivalve Anodonta woodiana.</title>
        <authorList>
            <person name="Chen X."/>
        </authorList>
    </citation>
    <scope>NUCLEOTIDE SEQUENCE [LARGE SCALE GENOMIC DNA]</scope>
    <source>
        <strain evidence="2">MN2024</strain>
        <tissue evidence="2">Gills</tissue>
    </source>
</reference>
<comment type="caution">
    <text evidence="2">The sequence shown here is derived from an EMBL/GenBank/DDBJ whole genome shotgun (WGS) entry which is preliminary data.</text>
</comment>